<accession>A0A7X2V675</accession>
<dbReference type="OrthoDB" id="2952519at2"/>
<protein>
    <recommendedName>
        <fullName evidence="4">DUF1433 domain-containing protein</fullName>
    </recommendedName>
</protein>
<comment type="caution">
    <text evidence="2">The sequence shown here is derived from an EMBL/GenBank/DDBJ whole genome shotgun (WGS) entry which is preliminary data.</text>
</comment>
<evidence type="ECO:0008006" key="4">
    <source>
        <dbReference type="Google" id="ProtNLM"/>
    </source>
</evidence>
<dbReference type="Proteomes" id="UP000434639">
    <property type="component" value="Unassembled WGS sequence"/>
</dbReference>
<feature type="chain" id="PRO_5031469574" description="DUF1433 domain-containing protein" evidence="1">
    <location>
        <begin position="26"/>
        <end position="109"/>
    </location>
</feature>
<dbReference type="RefSeq" id="WP_155113437.1">
    <property type="nucleotide sequence ID" value="NZ_WMIB01000020.1"/>
</dbReference>
<keyword evidence="3" id="KW-1185">Reference proteome</keyword>
<evidence type="ECO:0000313" key="3">
    <source>
        <dbReference type="Proteomes" id="UP000434639"/>
    </source>
</evidence>
<keyword evidence="1" id="KW-0732">Signal</keyword>
<gene>
    <name evidence="2" type="ORF">GKZ89_16120</name>
</gene>
<dbReference type="AlphaFoldDB" id="A0A7X2V675"/>
<dbReference type="PROSITE" id="PS51257">
    <property type="entry name" value="PROKAR_LIPOPROTEIN"/>
    <property type="match status" value="1"/>
</dbReference>
<sequence>MRRRFFLIITMVMFAVTAVSCGMSAEEKEEQEKIKEYAAPIAIEFAEEMEGGKFIIDGYEFSSKLGGGLLFVRGHYEGEKPNRRTVQISYNTDNYREMTANALKLSNGN</sequence>
<dbReference type="EMBL" id="WMIB01000020">
    <property type="protein sequence ID" value="MTH54929.1"/>
    <property type="molecule type" value="Genomic_DNA"/>
</dbReference>
<evidence type="ECO:0000313" key="2">
    <source>
        <dbReference type="EMBL" id="MTH54929.1"/>
    </source>
</evidence>
<feature type="signal peptide" evidence="1">
    <location>
        <begin position="1"/>
        <end position="25"/>
    </location>
</feature>
<name>A0A7X2V675_9BACI</name>
<reference evidence="2 3" key="1">
    <citation type="journal article" date="2017" name="Int. J. Syst. Evol. Microbiol.">
        <title>Bacillus mangrovi sp. nov., isolated from a sediment sample from a mangrove forest.</title>
        <authorList>
            <person name="Gupta V."/>
            <person name="Singh P.K."/>
            <person name="Korpole S."/>
            <person name="Tanuku N.R.S."/>
            <person name="Pinnaka A.K."/>
        </authorList>
    </citation>
    <scope>NUCLEOTIDE SEQUENCE [LARGE SCALE GENOMIC DNA]</scope>
    <source>
        <strain evidence="2 3">KCTC 33872</strain>
    </source>
</reference>
<organism evidence="2 3">
    <name type="scientific">Metabacillus mangrovi</name>
    <dbReference type="NCBI Taxonomy" id="1491830"/>
    <lineage>
        <taxon>Bacteria</taxon>
        <taxon>Bacillati</taxon>
        <taxon>Bacillota</taxon>
        <taxon>Bacilli</taxon>
        <taxon>Bacillales</taxon>
        <taxon>Bacillaceae</taxon>
        <taxon>Metabacillus</taxon>
    </lineage>
</organism>
<evidence type="ECO:0000256" key="1">
    <source>
        <dbReference type="SAM" id="SignalP"/>
    </source>
</evidence>
<proteinExistence type="predicted"/>